<gene>
    <name evidence="3" type="ORF">GBA63_10090</name>
</gene>
<protein>
    <submittedName>
        <fullName evidence="3">Asp23/Gls24 family envelope stress response protein</fullName>
    </submittedName>
</protein>
<dbReference type="EMBL" id="CP045119">
    <property type="protein sequence ID" value="QIN82961.1"/>
    <property type="molecule type" value="Genomic_DNA"/>
</dbReference>
<reference evidence="3 4" key="1">
    <citation type="submission" date="2019-10" db="EMBL/GenBank/DDBJ databases">
        <title>Rubrobacter sp nov SCSIO 52090 isolated from a deep-sea sediment in the South China Sea.</title>
        <authorList>
            <person name="Chen R.W."/>
        </authorList>
    </citation>
    <scope>NUCLEOTIDE SEQUENCE [LARGE SCALE GENOMIC DNA]</scope>
    <source>
        <strain evidence="3 4">SCSIO 52909</strain>
    </source>
</reference>
<proteinExistence type="inferred from homology"/>
<dbReference type="Proteomes" id="UP000501452">
    <property type="component" value="Chromosome"/>
</dbReference>
<dbReference type="Pfam" id="PF03780">
    <property type="entry name" value="Asp23"/>
    <property type="match status" value="1"/>
</dbReference>
<evidence type="ECO:0000256" key="1">
    <source>
        <dbReference type="ARBA" id="ARBA00005721"/>
    </source>
</evidence>
<name>A0A6G8Q909_9ACTN</name>
<organism evidence="3 4">
    <name type="scientific">Rubrobacter tropicus</name>
    <dbReference type="NCBI Taxonomy" id="2653851"/>
    <lineage>
        <taxon>Bacteria</taxon>
        <taxon>Bacillati</taxon>
        <taxon>Actinomycetota</taxon>
        <taxon>Rubrobacteria</taxon>
        <taxon>Rubrobacterales</taxon>
        <taxon>Rubrobacteraceae</taxon>
        <taxon>Rubrobacter</taxon>
    </lineage>
</organism>
<dbReference type="PANTHER" id="PTHR34297:SF3">
    <property type="entry name" value="ALKALINE SHOCK PROTEIN 23"/>
    <property type="match status" value="1"/>
</dbReference>
<feature type="region of interest" description="Disordered" evidence="2">
    <location>
        <begin position="1"/>
        <end position="20"/>
    </location>
</feature>
<dbReference type="InterPro" id="IPR005531">
    <property type="entry name" value="Asp23"/>
</dbReference>
<accession>A0A6G8Q909</accession>
<keyword evidence="4" id="KW-1185">Reference proteome</keyword>
<dbReference type="KEGG" id="rub:GBA63_10090"/>
<evidence type="ECO:0000313" key="3">
    <source>
        <dbReference type="EMBL" id="QIN82961.1"/>
    </source>
</evidence>
<dbReference type="PANTHER" id="PTHR34297">
    <property type="entry name" value="HYPOTHETICAL CYTOSOLIC PROTEIN-RELATED"/>
    <property type="match status" value="1"/>
</dbReference>
<comment type="similarity">
    <text evidence="1">Belongs to the asp23 family.</text>
</comment>
<dbReference type="AlphaFoldDB" id="A0A6G8Q909"/>
<evidence type="ECO:0000256" key="2">
    <source>
        <dbReference type="SAM" id="MobiDB-lite"/>
    </source>
</evidence>
<evidence type="ECO:0000313" key="4">
    <source>
        <dbReference type="Proteomes" id="UP000501452"/>
    </source>
</evidence>
<sequence length="137" mass="13991">MVTETSQERAGASPLQGDRGTTKIGDGVVLAIANAAAGEVGGAHLSHGGTRLPGDSSPTVGEFLGNITGGSGRPRGISVEVGESQAAVDLTINVDYGKNIASVAQELRRNVISRVESLTGLHVTEVNIVVNDLAFEQ</sequence>